<proteinExistence type="predicted"/>
<protein>
    <recommendedName>
        <fullName evidence="4">Metal-dependent hydrolase</fullName>
    </recommendedName>
</protein>
<comment type="caution">
    <text evidence="2">The sequence shown here is derived from an EMBL/GenBank/DDBJ whole genome shotgun (WGS) entry which is preliminary data.</text>
</comment>
<dbReference type="InterPro" id="IPR007404">
    <property type="entry name" value="YdjM-like"/>
</dbReference>
<keyword evidence="1" id="KW-0472">Membrane</keyword>
<accession>A0A2M6YQR4</accession>
<dbReference type="PANTHER" id="PTHR35531:SF1">
    <property type="entry name" value="INNER MEMBRANE PROTEIN YBCI-RELATED"/>
    <property type="match status" value="1"/>
</dbReference>
<dbReference type="AlphaFoldDB" id="A0A2M6YQR4"/>
<dbReference type="PANTHER" id="PTHR35531">
    <property type="entry name" value="INNER MEMBRANE PROTEIN YBCI-RELATED"/>
    <property type="match status" value="1"/>
</dbReference>
<name>A0A2M6YQR4_9BACT</name>
<evidence type="ECO:0000313" key="2">
    <source>
        <dbReference type="EMBL" id="PIU33637.1"/>
    </source>
</evidence>
<gene>
    <name evidence="2" type="ORF">COT03_02800</name>
</gene>
<dbReference type="InterPro" id="IPR016956">
    <property type="entry name" value="YdjM"/>
</dbReference>
<evidence type="ECO:0000313" key="3">
    <source>
        <dbReference type="Proteomes" id="UP000229502"/>
    </source>
</evidence>
<dbReference type="Pfam" id="PF04307">
    <property type="entry name" value="YdjM"/>
    <property type="match status" value="1"/>
</dbReference>
<evidence type="ECO:0008006" key="4">
    <source>
        <dbReference type="Google" id="ProtNLM"/>
    </source>
</evidence>
<dbReference type="PIRSF" id="PIRSF030780">
    <property type="entry name" value="Md_memb_hyd_prd"/>
    <property type="match status" value="1"/>
</dbReference>
<evidence type="ECO:0000256" key="1">
    <source>
        <dbReference type="SAM" id="Phobius"/>
    </source>
</evidence>
<dbReference type="EMBL" id="PEWZ01000135">
    <property type="protein sequence ID" value="PIU33637.1"/>
    <property type="molecule type" value="Genomic_DNA"/>
</dbReference>
<keyword evidence="1" id="KW-0812">Transmembrane</keyword>
<reference evidence="3" key="1">
    <citation type="submission" date="2017-09" db="EMBL/GenBank/DDBJ databases">
        <title>Depth-based differentiation of microbial function through sediment-hosted aquifers and enrichment of novel symbionts in the deep terrestrial subsurface.</title>
        <authorList>
            <person name="Probst A.J."/>
            <person name="Ladd B."/>
            <person name="Jarett J.K."/>
            <person name="Geller-Mcgrath D.E."/>
            <person name="Sieber C.M.K."/>
            <person name="Emerson J.B."/>
            <person name="Anantharaman K."/>
            <person name="Thomas B.C."/>
            <person name="Malmstrom R."/>
            <person name="Stieglmeier M."/>
            <person name="Klingl A."/>
            <person name="Woyke T."/>
            <person name="Ryan C.M."/>
            <person name="Banfield J.F."/>
        </authorList>
    </citation>
    <scope>NUCLEOTIDE SEQUENCE [LARGE SCALE GENOMIC DNA]</scope>
</reference>
<sequence>MTSRTHDLFAFASLITAATYHPPASLNLVTAITASIGSVVGSLLPDIDQASNRLWDLLPGGNFIGRVLRNLFLSHRTLSHSLLGVFLFYKILGWILPKLLNPGFLNVHLVFDALLIGYLSHLILDSFTEEGLPLFFPLKWKVGFPPIKRWRIKTGKWFEKFVVFPGIVAYIVWFVVENQEKLTSILKPIIK</sequence>
<dbReference type="Proteomes" id="UP000229502">
    <property type="component" value="Unassembled WGS sequence"/>
</dbReference>
<keyword evidence="1" id="KW-1133">Transmembrane helix</keyword>
<feature type="transmembrane region" description="Helical" evidence="1">
    <location>
        <begin position="157"/>
        <end position="176"/>
    </location>
</feature>
<organism evidence="2 3">
    <name type="scientific">Candidatus Shapirobacteria bacterium CG07_land_8_20_14_0_80_39_18</name>
    <dbReference type="NCBI Taxonomy" id="1974882"/>
    <lineage>
        <taxon>Bacteria</taxon>
        <taxon>Candidatus Shapironibacteriota</taxon>
    </lineage>
</organism>